<gene>
    <name evidence="3" type="ORF">HGP28_11125</name>
</gene>
<evidence type="ECO:0000256" key="1">
    <source>
        <dbReference type="SAM" id="SignalP"/>
    </source>
</evidence>
<feature type="chain" id="PRO_5031508685" evidence="1">
    <location>
        <begin position="20"/>
        <end position="394"/>
    </location>
</feature>
<dbReference type="Proteomes" id="UP000535589">
    <property type="component" value="Unassembled WGS sequence"/>
</dbReference>
<organism evidence="3 4">
    <name type="scientific">Vibrio agarilyticus</name>
    <dbReference type="NCBI Taxonomy" id="2726741"/>
    <lineage>
        <taxon>Bacteria</taxon>
        <taxon>Pseudomonadati</taxon>
        <taxon>Pseudomonadota</taxon>
        <taxon>Gammaproteobacteria</taxon>
        <taxon>Vibrionales</taxon>
        <taxon>Vibrionaceae</taxon>
        <taxon>Vibrio</taxon>
    </lineage>
</organism>
<dbReference type="InterPro" id="IPR051044">
    <property type="entry name" value="MAG_DAG_Lipase"/>
</dbReference>
<reference evidence="3 4" key="1">
    <citation type="submission" date="2020-04" db="EMBL/GenBank/DDBJ databases">
        <title>Vibrio sp. SM6, a novel species isolated from seawater.</title>
        <authorList>
            <person name="Wang X."/>
        </authorList>
    </citation>
    <scope>NUCLEOTIDE SEQUENCE [LARGE SCALE GENOMIC DNA]</scope>
    <source>
        <strain evidence="3 4">SM6</strain>
    </source>
</reference>
<dbReference type="GO" id="GO:0016787">
    <property type="term" value="F:hydrolase activity"/>
    <property type="evidence" value="ECO:0007669"/>
    <property type="project" value="UniProtKB-KW"/>
</dbReference>
<accession>A0A7X8TRB4</accession>
<evidence type="ECO:0000313" key="3">
    <source>
        <dbReference type="EMBL" id="NLS13445.1"/>
    </source>
</evidence>
<dbReference type="InterPro" id="IPR029058">
    <property type="entry name" value="AB_hydrolase_fold"/>
</dbReference>
<evidence type="ECO:0000259" key="2">
    <source>
        <dbReference type="Pfam" id="PF12146"/>
    </source>
</evidence>
<keyword evidence="3" id="KW-0378">Hydrolase</keyword>
<proteinExistence type="predicted"/>
<evidence type="ECO:0000313" key="4">
    <source>
        <dbReference type="Proteomes" id="UP000535589"/>
    </source>
</evidence>
<feature type="domain" description="Serine aminopeptidase S33" evidence="2">
    <location>
        <begin position="82"/>
        <end position="211"/>
    </location>
</feature>
<dbReference type="PANTHER" id="PTHR11614">
    <property type="entry name" value="PHOSPHOLIPASE-RELATED"/>
    <property type="match status" value="1"/>
</dbReference>
<dbReference type="InterPro" id="IPR022742">
    <property type="entry name" value="Hydrolase_4"/>
</dbReference>
<sequence length="394" mass="44646">MNYHLMFGLILTLLLSACAHSPEHPLLQSSEPQYPTEYESFAQYRHQAYQMVKRHRYFLTANYDQELAANVPYQVMPNAVAKKGVLLIHGLGDSPFSFVDISNRLAQEGFLVRTVLLQGHGTRPGDLLDVDHQAWQTLVAKQVELLKTEVEDVYLGGFSTGANLAYLHAAHDPDIQGLMLFSPAFKSNEPLASLVSLIKPFRTWLQDATPEKATNYARYAMTPTNGFAEYQETSEKSLNQIEHAPFSPPVFMVLSQHDSVLDSRFIRNAFNERFTHPKNRLIWYGSRPSTVKGRTRFINSAMPERRITNMSHMGVLFAPSNPYYGEAGSQRICRNHSGETAAQDQRYCEAGNPVWYSAWDGHDGVHVHARLTYNPQFDLMMDDLVDVFTKPSDL</sequence>
<comment type="caution">
    <text evidence="3">The sequence shown here is derived from an EMBL/GenBank/DDBJ whole genome shotgun (WGS) entry which is preliminary data.</text>
</comment>
<dbReference type="RefSeq" id="WP_168836528.1">
    <property type="nucleotide sequence ID" value="NZ_JABAIK010000009.1"/>
</dbReference>
<dbReference type="Gene3D" id="3.40.50.1820">
    <property type="entry name" value="alpha/beta hydrolase"/>
    <property type="match status" value="1"/>
</dbReference>
<dbReference type="SUPFAM" id="SSF53474">
    <property type="entry name" value="alpha/beta-Hydrolases"/>
    <property type="match status" value="1"/>
</dbReference>
<name>A0A7X8TRB4_9VIBR</name>
<keyword evidence="4" id="KW-1185">Reference proteome</keyword>
<dbReference type="EMBL" id="JABAIK010000009">
    <property type="protein sequence ID" value="NLS13445.1"/>
    <property type="molecule type" value="Genomic_DNA"/>
</dbReference>
<protein>
    <submittedName>
        <fullName evidence="3">Alpha/beta fold hydrolase</fullName>
    </submittedName>
</protein>
<dbReference type="Pfam" id="PF12146">
    <property type="entry name" value="Hydrolase_4"/>
    <property type="match status" value="1"/>
</dbReference>
<keyword evidence="1" id="KW-0732">Signal</keyword>
<feature type="signal peptide" evidence="1">
    <location>
        <begin position="1"/>
        <end position="19"/>
    </location>
</feature>
<dbReference type="AlphaFoldDB" id="A0A7X8TRB4"/>